<organism evidence="1 2">
    <name type="scientific">Prunus dulcis</name>
    <name type="common">Almond</name>
    <name type="synonym">Amygdalus dulcis</name>
    <dbReference type="NCBI Taxonomy" id="3755"/>
    <lineage>
        <taxon>Eukaryota</taxon>
        <taxon>Viridiplantae</taxon>
        <taxon>Streptophyta</taxon>
        <taxon>Embryophyta</taxon>
        <taxon>Tracheophyta</taxon>
        <taxon>Spermatophyta</taxon>
        <taxon>Magnoliopsida</taxon>
        <taxon>eudicotyledons</taxon>
        <taxon>Gunneridae</taxon>
        <taxon>Pentapetalae</taxon>
        <taxon>rosids</taxon>
        <taxon>fabids</taxon>
        <taxon>Rosales</taxon>
        <taxon>Rosaceae</taxon>
        <taxon>Amygdaloideae</taxon>
        <taxon>Amygdaleae</taxon>
        <taxon>Prunus</taxon>
    </lineage>
</organism>
<dbReference type="Proteomes" id="UP000327085">
    <property type="component" value="Chromosome 3"/>
</dbReference>
<dbReference type="Gramene" id="VVA39510">
    <property type="protein sequence ID" value="VVA39510"/>
    <property type="gene ID" value="Prudul26B005488"/>
</dbReference>
<sequence length="156" mass="18299">MALFESLSSANSLDSSLGEEVEGLVKKRKRKLPKVEDFRLETDFTNLMFKIDLTFPSVQMFRRVVRNYFVLNMRVIRFTKMIEIRRVMGLDAFGVDPNNRKYPENGLMDSVGDLFPNLEHRPCLKHLIISNTWRGLMFYLSNAYRFQTLAILSRPK</sequence>
<dbReference type="InParanoid" id="A0A5E4GIH7"/>
<dbReference type="AlphaFoldDB" id="A0A5E4GIH7"/>
<protein>
    <submittedName>
        <fullName evidence="1">PREDICTED: LOC110744488</fullName>
    </submittedName>
</protein>
<evidence type="ECO:0000313" key="1">
    <source>
        <dbReference type="EMBL" id="VVA39510.1"/>
    </source>
</evidence>
<name>A0A5E4GIH7_PRUDU</name>
<dbReference type="EMBL" id="CABIKO010000803">
    <property type="protein sequence ID" value="VVA39510.1"/>
    <property type="molecule type" value="Genomic_DNA"/>
</dbReference>
<evidence type="ECO:0000313" key="2">
    <source>
        <dbReference type="Proteomes" id="UP000327085"/>
    </source>
</evidence>
<accession>A0A5E4GIH7</accession>
<proteinExistence type="predicted"/>
<gene>
    <name evidence="1" type="ORF">ALMOND_2B005488</name>
</gene>
<reference evidence="2" key="1">
    <citation type="journal article" date="2020" name="Plant J.">
        <title>Transposons played a major role in the diversification between the closely related almond and peach genomes: results from the almond genome sequence.</title>
        <authorList>
            <person name="Alioto T."/>
            <person name="Alexiou K.G."/>
            <person name="Bardil A."/>
            <person name="Barteri F."/>
            <person name="Castanera R."/>
            <person name="Cruz F."/>
            <person name="Dhingra A."/>
            <person name="Duval H."/>
            <person name="Fernandez I Marti A."/>
            <person name="Frias L."/>
            <person name="Galan B."/>
            <person name="Garcia J.L."/>
            <person name="Howad W."/>
            <person name="Gomez-Garrido J."/>
            <person name="Gut M."/>
            <person name="Julca I."/>
            <person name="Morata J."/>
            <person name="Puigdomenech P."/>
            <person name="Ribeca P."/>
            <person name="Rubio Cabetas M.J."/>
            <person name="Vlasova A."/>
            <person name="Wirthensohn M."/>
            <person name="Garcia-Mas J."/>
            <person name="Gabaldon T."/>
            <person name="Casacuberta J.M."/>
            <person name="Arus P."/>
        </authorList>
    </citation>
    <scope>NUCLEOTIDE SEQUENCE [LARGE SCALE GENOMIC DNA]</scope>
    <source>
        <strain evidence="2">cv. Texas</strain>
    </source>
</reference>